<comment type="similarity">
    <text evidence="1 4">Belongs to the glycosyl hydrolase 28 family.</text>
</comment>
<dbReference type="InterPro" id="IPR051801">
    <property type="entry name" value="GH28_Enzymes"/>
</dbReference>
<keyword evidence="2 4" id="KW-0378">Hydrolase</keyword>
<dbReference type="RefSeq" id="WP_014854754.1">
    <property type="nucleotide sequence ID" value="NC_018178.1"/>
</dbReference>
<keyword evidence="3 4" id="KW-0326">Glycosidase</keyword>
<dbReference type="EMBL" id="CP003557">
    <property type="protein sequence ID" value="AFN73317.1"/>
    <property type="molecule type" value="Genomic_DNA"/>
</dbReference>
<evidence type="ECO:0000313" key="5">
    <source>
        <dbReference type="EMBL" id="AFN73317.1"/>
    </source>
</evidence>
<accession>I6YRY6</accession>
<dbReference type="eggNOG" id="COG5434">
    <property type="taxonomic scope" value="Bacteria"/>
</dbReference>
<reference evidence="5 6" key="1">
    <citation type="journal article" date="2013" name="PLoS ONE">
        <title>Genomic analysis of Melioribacter roseus, facultatively anaerobic organotrophic bacterium representing a novel deep lineage within Bacteriodetes/Chlorobi group.</title>
        <authorList>
            <person name="Kadnikov V.V."/>
            <person name="Mardanov A.V."/>
            <person name="Podosokorskaya O.A."/>
            <person name="Gavrilov S.N."/>
            <person name="Kublanov I.V."/>
            <person name="Beletsky A.V."/>
            <person name="Bonch-Osmolovskaya E.A."/>
            <person name="Ravin N.V."/>
        </authorList>
    </citation>
    <scope>NUCLEOTIDE SEQUENCE [LARGE SCALE GENOMIC DNA]</scope>
    <source>
        <strain evidence="6">JCM 17771 / P3M-2</strain>
    </source>
</reference>
<dbReference type="PATRIC" id="fig|1191523.3.peg.75"/>
<dbReference type="AlphaFoldDB" id="I6YRY6"/>
<dbReference type="PANTHER" id="PTHR31339">
    <property type="entry name" value="PECTIN LYASE-RELATED"/>
    <property type="match status" value="1"/>
</dbReference>
<proteinExistence type="inferred from homology"/>
<dbReference type="GO" id="GO:0004650">
    <property type="term" value="F:polygalacturonase activity"/>
    <property type="evidence" value="ECO:0007669"/>
    <property type="project" value="InterPro"/>
</dbReference>
<dbReference type="Proteomes" id="UP000009011">
    <property type="component" value="Chromosome"/>
</dbReference>
<dbReference type="Gene3D" id="2.160.20.10">
    <property type="entry name" value="Single-stranded right-handed beta-helix, Pectin lyase-like"/>
    <property type="match status" value="1"/>
</dbReference>
<sequence length="469" mass="52402">MKRRDAIIKTAGAVALTAISPSLSPFIFTPKGGGGKEYNVLKFGAAGDGKTLDTKAIQNAIDKAHAEGGNAKVIIPEGYKFLTGTIVLKSGVEFFIDQGAELIISANQADYKNSAVFYAEGAEGLTMSGFGNIEGRATDFMSHYEEENEWWIPNKWRPKMFILKECRNMQLKDFSFSRAPEWGVHMLGCENVLVDGIRVRNYLDVPNCDGVDPDHCRKVEIKNCDIVCGDDAIVVKATKQDKDYGPSTDIRVYDCILETQDSGVKIGTETTSDIKNVLFENCKIKSSCRGINIQLRDNGIVSDIVFSNIEFISRYHSDPWWGRGEAISFTAIPRNPDTKSGKIKNILVKNVFGKAENSIRINGTKESIIENVKLENVSVKFDRWTKYKGGLFDNRPTKIYEPIEHRDNPAISIRHAKDVSVFNSSIKWGENLPEYFTNAIKIENSENIRIKSFNGSSANQTKYDDILFL</sequence>
<dbReference type="OrthoDB" id="9795222at2"/>
<evidence type="ECO:0000256" key="1">
    <source>
        <dbReference type="ARBA" id="ARBA00008834"/>
    </source>
</evidence>
<dbReference type="InterPro" id="IPR006626">
    <property type="entry name" value="PbH1"/>
</dbReference>
<dbReference type="InterPro" id="IPR012334">
    <property type="entry name" value="Pectin_lyas_fold"/>
</dbReference>
<dbReference type="PANTHER" id="PTHR31339:SF9">
    <property type="entry name" value="PLASMIN AND FIBRONECTIN-BINDING PROTEIN A"/>
    <property type="match status" value="1"/>
</dbReference>
<dbReference type="GO" id="GO:0005975">
    <property type="term" value="P:carbohydrate metabolic process"/>
    <property type="evidence" value="ECO:0007669"/>
    <property type="project" value="InterPro"/>
</dbReference>
<dbReference type="KEGG" id="mro:MROS_0073"/>
<gene>
    <name evidence="5" type="ordered locus">MROS_0073</name>
</gene>
<name>I6YRY6_MELRP</name>
<evidence type="ECO:0000256" key="2">
    <source>
        <dbReference type="ARBA" id="ARBA00022801"/>
    </source>
</evidence>
<dbReference type="InterPro" id="IPR000743">
    <property type="entry name" value="Glyco_hydro_28"/>
</dbReference>
<dbReference type="STRING" id="1191523.MROS_0073"/>
<dbReference type="SMART" id="SM00710">
    <property type="entry name" value="PbH1"/>
    <property type="match status" value="5"/>
</dbReference>
<dbReference type="Pfam" id="PF00295">
    <property type="entry name" value="Glyco_hydro_28"/>
    <property type="match status" value="1"/>
</dbReference>
<evidence type="ECO:0000313" key="6">
    <source>
        <dbReference type="Proteomes" id="UP000009011"/>
    </source>
</evidence>
<keyword evidence="6" id="KW-1185">Reference proteome</keyword>
<dbReference type="SUPFAM" id="SSF51126">
    <property type="entry name" value="Pectin lyase-like"/>
    <property type="match status" value="1"/>
</dbReference>
<protein>
    <submittedName>
        <fullName evidence="5">Glycoside hydrolase family 28</fullName>
    </submittedName>
</protein>
<evidence type="ECO:0000256" key="4">
    <source>
        <dbReference type="RuleBase" id="RU361169"/>
    </source>
</evidence>
<organism evidence="5 6">
    <name type="scientific">Melioribacter roseus (strain DSM 23840 / JCM 17771 / VKM B-2668 / P3M-2)</name>
    <dbReference type="NCBI Taxonomy" id="1191523"/>
    <lineage>
        <taxon>Bacteria</taxon>
        <taxon>Pseudomonadati</taxon>
        <taxon>Ignavibacteriota</taxon>
        <taxon>Ignavibacteria</taxon>
        <taxon>Ignavibacteriales</taxon>
        <taxon>Melioribacteraceae</taxon>
        <taxon>Melioribacter</taxon>
    </lineage>
</organism>
<dbReference type="HOGENOM" id="CLU_016031_8_4_10"/>
<evidence type="ECO:0000256" key="3">
    <source>
        <dbReference type="ARBA" id="ARBA00023295"/>
    </source>
</evidence>
<dbReference type="InterPro" id="IPR011050">
    <property type="entry name" value="Pectin_lyase_fold/virulence"/>
</dbReference>